<feature type="transmembrane region" description="Helical" evidence="1">
    <location>
        <begin position="75"/>
        <end position="92"/>
    </location>
</feature>
<dbReference type="KEGG" id="frc:KX01_1711"/>
<dbReference type="EMBL" id="CP009654">
    <property type="protein sequence ID" value="APC97793.1"/>
    <property type="molecule type" value="Genomic_DNA"/>
</dbReference>
<dbReference type="OrthoDB" id="5603548at2"/>
<sequence length="364" mass="43854">MSLRVRHIFDKYIDQDPIKVMRNSTLKSAAILFSFLAIAFTFDFNKNLIVLCLLFLANMIASVLMGNIETKRKVFFLYTISAMIIVHVSTYVHPIFEREFLLILPFVYFFFWLRRFGEVFLYFPMMLIVMVCITFIKFPLFDYNHWNFTIWSIILAAIFYFVLIRGYKPMTNDDIELVVKSLMKLFIKSYKETFDNAKFRRFTQTKIMDRANEKFNNIIALQTHGMMLLRKSKIEDWRFFCYNLVMLNRLLVRYVLNYKKFSINYSRMGFSNNDEVQSLSKDLERMFLETLELGAIIVSHNQDAWKNKIRYIEHLKFKFELGYIEGYKQDKEKRDFLFSCILLLDDIFFAIENTREAYNDFLKR</sequence>
<reference evidence="3" key="1">
    <citation type="submission" date="2014-10" db="EMBL/GenBank/DDBJ databases">
        <authorList>
            <person name="Kuske C.R."/>
            <person name="Challacombe J.F."/>
            <person name="Daligault H.E."/>
            <person name="Davenport K.W."/>
            <person name="Johnson S.L."/>
            <person name="Siddaramappa S."/>
            <person name="Petersen J.M."/>
        </authorList>
    </citation>
    <scope>NUCLEOTIDE SEQUENCE [LARGE SCALE GENOMIC DNA]</scope>
    <source>
        <strain evidence="3">CA97-1460</strain>
    </source>
</reference>
<keyword evidence="1" id="KW-0472">Membrane</keyword>
<evidence type="ECO:0000313" key="3">
    <source>
        <dbReference type="Proteomes" id="UP000182521"/>
    </source>
</evidence>
<protein>
    <submittedName>
        <fullName evidence="2">Putative membrane protein</fullName>
    </submittedName>
</protein>
<keyword evidence="1" id="KW-1133">Transmembrane helix</keyword>
<dbReference type="AlphaFoldDB" id="A0A1J0KVL1"/>
<evidence type="ECO:0000313" key="2">
    <source>
        <dbReference type="EMBL" id="APC97793.1"/>
    </source>
</evidence>
<name>A0A1J0KVL1_9GAMM</name>
<evidence type="ECO:0000256" key="1">
    <source>
        <dbReference type="SAM" id="Phobius"/>
    </source>
</evidence>
<gene>
    <name evidence="2" type="ORF">KX01_1711</name>
</gene>
<dbReference type="RefSeq" id="WP_071664569.1">
    <property type="nucleotide sequence ID" value="NZ_CP009654.1"/>
</dbReference>
<keyword evidence="3" id="KW-1185">Reference proteome</keyword>
<proteinExistence type="predicted"/>
<feature type="transmembrane region" description="Helical" evidence="1">
    <location>
        <begin position="98"/>
        <end position="113"/>
    </location>
</feature>
<dbReference type="Proteomes" id="UP000182521">
    <property type="component" value="Chromosome"/>
</dbReference>
<feature type="transmembrane region" description="Helical" evidence="1">
    <location>
        <begin position="48"/>
        <end position="68"/>
    </location>
</feature>
<dbReference type="STRING" id="1542390.KX01_1711"/>
<organism evidence="2 3">
    <name type="scientific">Francisella frigiditurris</name>
    <dbReference type="NCBI Taxonomy" id="1542390"/>
    <lineage>
        <taxon>Bacteria</taxon>
        <taxon>Pseudomonadati</taxon>
        <taxon>Pseudomonadota</taxon>
        <taxon>Gammaproteobacteria</taxon>
        <taxon>Thiotrichales</taxon>
        <taxon>Francisellaceae</taxon>
        <taxon>Francisella</taxon>
    </lineage>
</organism>
<accession>A0A1J0KVL1</accession>
<feature type="transmembrane region" description="Helical" evidence="1">
    <location>
        <begin position="120"/>
        <end position="140"/>
    </location>
</feature>
<feature type="transmembrane region" description="Helical" evidence="1">
    <location>
        <begin position="20"/>
        <end position="42"/>
    </location>
</feature>
<keyword evidence="1" id="KW-0812">Transmembrane</keyword>
<feature type="transmembrane region" description="Helical" evidence="1">
    <location>
        <begin position="146"/>
        <end position="164"/>
    </location>
</feature>